<keyword evidence="3" id="KW-1185">Reference proteome</keyword>
<name>A0ABN2JQY8_9ACTN</name>
<dbReference type="EMBL" id="BAAALS010000001">
    <property type="protein sequence ID" value="GAA1736088.1"/>
    <property type="molecule type" value="Genomic_DNA"/>
</dbReference>
<feature type="transmembrane region" description="Helical" evidence="1">
    <location>
        <begin position="21"/>
        <end position="41"/>
    </location>
</feature>
<dbReference type="RefSeq" id="WP_344075902.1">
    <property type="nucleotide sequence ID" value="NZ_BAAALS010000001.1"/>
</dbReference>
<keyword evidence="1" id="KW-1133">Transmembrane helix</keyword>
<dbReference type="Pfam" id="PF19870">
    <property type="entry name" value="DUF6343"/>
    <property type="match status" value="1"/>
</dbReference>
<evidence type="ECO:0000256" key="1">
    <source>
        <dbReference type="SAM" id="Phobius"/>
    </source>
</evidence>
<feature type="transmembrane region" description="Helical" evidence="1">
    <location>
        <begin position="47"/>
        <end position="70"/>
    </location>
</feature>
<dbReference type="InterPro" id="IPR045924">
    <property type="entry name" value="DUF6343"/>
</dbReference>
<evidence type="ECO:0000313" key="2">
    <source>
        <dbReference type="EMBL" id="GAA1736088.1"/>
    </source>
</evidence>
<accession>A0ABN2JQY8</accession>
<sequence>MPIGPQPRGARGTVGHPYSALRLRLVLALFGLVLCVLGAAWSLSQGFTGFGIVLLVLAAVTVADLVVITLRLRAERATRR</sequence>
<reference evidence="2 3" key="1">
    <citation type="journal article" date="2019" name="Int. J. Syst. Evol. Microbiol.">
        <title>The Global Catalogue of Microorganisms (GCM) 10K type strain sequencing project: providing services to taxonomists for standard genome sequencing and annotation.</title>
        <authorList>
            <consortium name="The Broad Institute Genomics Platform"/>
            <consortium name="The Broad Institute Genome Sequencing Center for Infectious Disease"/>
            <person name="Wu L."/>
            <person name="Ma J."/>
        </authorList>
    </citation>
    <scope>NUCLEOTIDE SEQUENCE [LARGE SCALE GENOMIC DNA]</scope>
    <source>
        <strain evidence="2 3">JCM 13249</strain>
    </source>
</reference>
<keyword evidence="1" id="KW-0812">Transmembrane</keyword>
<organism evidence="2 3">
    <name type="scientific">Luedemannella helvata</name>
    <dbReference type="NCBI Taxonomy" id="349315"/>
    <lineage>
        <taxon>Bacteria</taxon>
        <taxon>Bacillati</taxon>
        <taxon>Actinomycetota</taxon>
        <taxon>Actinomycetes</taxon>
        <taxon>Micromonosporales</taxon>
        <taxon>Micromonosporaceae</taxon>
        <taxon>Luedemannella</taxon>
    </lineage>
</organism>
<proteinExistence type="predicted"/>
<protein>
    <submittedName>
        <fullName evidence="2">Uncharacterized protein</fullName>
    </submittedName>
</protein>
<keyword evidence="1" id="KW-0472">Membrane</keyword>
<gene>
    <name evidence="2" type="ORF">GCM10009681_03220</name>
</gene>
<dbReference type="Proteomes" id="UP001500655">
    <property type="component" value="Unassembled WGS sequence"/>
</dbReference>
<evidence type="ECO:0000313" key="3">
    <source>
        <dbReference type="Proteomes" id="UP001500655"/>
    </source>
</evidence>
<comment type="caution">
    <text evidence="2">The sequence shown here is derived from an EMBL/GenBank/DDBJ whole genome shotgun (WGS) entry which is preliminary data.</text>
</comment>